<evidence type="ECO:0000313" key="8">
    <source>
        <dbReference type="Proteomes" id="UP001597191"/>
    </source>
</evidence>
<sequence length="606" mass="69626">MTRTEYPRPQFKRENWLNLNGKWQFTFDDQQEGQSAKWYQITLPNSHEIIVPFVFQSETSGINDQNVHDAIWYQRTFEIEPVAPDEQVILHFGAVDYQAKVYLNQHYIGQHIGGDNSFAFDITDDLVVGEQQLTVAVCDRTYDETIPHGKQSWTGKSEGIWYTNTTGIWQTVWVEKINKQHIADIQMTPDLDRTSIGLKIQVPDVAVGLNLAYQISFKGELVAKDQLLITSNCLERSVELFQQHIFRTEFHNDGWTWTPEHPNLFDIDFRLVDSDGVIKDNVNSYFGMRKVSTENGMIQLNNHPYYQRLVLDQGYWPTGLLTAPSDDAYKVDIEMAKKMGFNGCRKHQKIEDPRFLYWADKLGYLVWEEVASAPYYATETANRLIDAWQESVVRDYNHPAIIVWVPLNESWGVDRIHLNNQQQHFSEALYHMIHALDDSRLVESNDGWDNTATDIVAIHNYSHGTSADSKQYQSFTETLSHIGNLINQAPGKWDIFAKGFRYNGQPIVLSEFGGIGFAVNDVNGWGYTTASSSKDYLGELERVITPVAASKGLWGYCYTQLTDVEQEINGLLTYDRQPKADIKKINKIFDFDCNTPLSHKEVEINN</sequence>
<feature type="domain" description="Glycoside hydrolase family 2 immunoglobulin-like beta-sandwich" evidence="4">
    <location>
        <begin position="181"/>
        <end position="289"/>
    </location>
</feature>
<comment type="caution">
    <text evidence="7">The sequence shown here is derived from an EMBL/GenBank/DDBJ whole genome shotgun (WGS) entry which is preliminary data.</text>
</comment>
<dbReference type="Pfam" id="PF02836">
    <property type="entry name" value="Glyco_hydro_2_C"/>
    <property type="match status" value="1"/>
</dbReference>
<dbReference type="Gene3D" id="3.20.20.80">
    <property type="entry name" value="Glycosidases"/>
    <property type="match status" value="1"/>
</dbReference>
<dbReference type="InterPro" id="IPR036156">
    <property type="entry name" value="Beta-gal/glucu_dom_sf"/>
</dbReference>
<dbReference type="InterPro" id="IPR051913">
    <property type="entry name" value="GH2_Domain-Containing"/>
</dbReference>
<dbReference type="Proteomes" id="UP001597191">
    <property type="component" value="Unassembled WGS sequence"/>
</dbReference>
<dbReference type="InterPro" id="IPR006102">
    <property type="entry name" value="Ig-like_GH2"/>
</dbReference>
<dbReference type="GO" id="GO:0016787">
    <property type="term" value="F:hydrolase activity"/>
    <property type="evidence" value="ECO:0007669"/>
    <property type="project" value="UniProtKB-KW"/>
</dbReference>
<dbReference type="InterPro" id="IPR006103">
    <property type="entry name" value="Glyco_hydro_2_cat"/>
</dbReference>
<evidence type="ECO:0000259" key="5">
    <source>
        <dbReference type="Pfam" id="PF02836"/>
    </source>
</evidence>
<dbReference type="Pfam" id="PF02837">
    <property type="entry name" value="Glyco_hydro_2_N"/>
    <property type="match status" value="1"/>
</dbReference>
<dbReference type="Gene3D" id="2.60.40.10">
    <property type="entry name" value="Immunoglobulins"/>
    <property type="match status" value="1"/>
</dbReference>
<dbReference type="PANTHER" id="PTHR42732:SF4">
    <property type="entry name" value="BETA-MANNOSIDASE"/>
    <property type="match status" value="1"/>
</dbReference>
<dbReference type="SUPFAM" id="SSF51445">
    <property type="entry name" value="(Trans)glycosidases"/>
    <property type="match status" value="1"/>
</dbReference>
<keyword evidence="8" id="KW-1185">Reference proteome</keyword>
<dbReference type="Gene3D" id="2.60.120.260">
    <property type="entry name" value="Galactose-binding domain-like"/>
    <property type="match status" value="1"/>
</dbReference>
<dbReference type="Pfam" id="PF00703">
    <property type="entry name" value="Glyco_hydro_2"/>
    <property type="match status" value="1"/>
</dbReference>
<protein>
    <submittedName>
        <fullName evidence="7">Glycoside hydrolase family 2 protein</fullName>
    </submittedName>
</protein>
<proteinExistence type="inferred from homology"/>
<dbReference type="InterPro" id="IPR017853">
    <property type="entry name" value="GH"/>
</dbReference>
<comment type="similarity">
    <text evidence="1">Belongs to the glycosyl hydrolase 2 family.</text>
</comment>
<evidence type="ECO:0000259" key="6">
    <source>
        <dbReference type="Pfam" id="PF02837"/>
    </source>
</evidence>
<organism evidence="7 8">
    <name type="scientific">Lapidilactobacillus gannanensis</name>
    <dbReference type="NCBI Taxonomy" id="2486002"/>
    <lineage>
        <taxon>Bacteria</taxon>
        <taxon>Bacillati</taxon>
        <taxon>Bacillota</taxon>
        <taxon>Bacilli</taxon>
        <taxon>Lactobacillales</taxon>
        <taxon>Lactobacillaceae</taxon>
        <taxon>Lapidilactobacillus</taxon>
    </lineage>
</organism>
<keyword evidence="2 7" id="KW-0378">Hydrolase</keyword>
<evidence type="ECO:0000259" key="4">
    <source>
        <dbReference type="Pfam" id="PF00703"/>
    </source>
</evidence>
<dbReference type="InterPro" id="IPR008979">
    <property type="entry name" value="Galactose-bd-like_sf"/>
</dbReference>
<keyword evidence="3" id="KW-0326">Glycosidase</keyword>
<evidence type="ECO:0000256" key="1">
    <source>
        <dbReference type="ARBA" id="ARBA00007401"/>
    </source>
</evidence>
<dbReference type="SUPFAM" id="SSF49303">
    <property type="entry name" value="beta-Galactosidase/glucuronidase domain"/>
    <property type="match status" value="1"/>
</dbReference>
<dbReference type="PANTHER" id="PTHR42732">
    <property type="entry name" value="BETA-GALACTOSIDASE"/>
    <property type="match status" value="1"/>
</dbReference>
<dbReference type="EMBL" id="JBHTOH010000014">
    <property type="protein sequence ID" value="MFD1410295.1"/>
    <property type="molecule type" value="Genomic_DNA"/>
</dbReference>
<dbReference type="InterPro" id="IPR006104">
    <property type="entry name" value="Glyco_hydro_2_N"/>
</dbReference>
<accession>A0ABW4BJA0</accession>
<gene>
    <name evidence="7" type="ORF">ACFQ4R_01480</name>
</gene>
<evidence type="ECO:0000313" key="7">
    <source>
        <dbReference type="EMBL" id="MFD1410295.1"/>
    </source>
</evidence>
<name>A0ABW4BJA0_9LACO</name>
<evidence type="ECO:0000256" key="2">
    <source>
        <dbReference type="ARBA" id="ARBA00022801"/>
    </source>
</evidence>
<feature type="domain" description="Glycoside hydrolase family 2 catalytic" evidence="5">
    <location>
        <begin position="330"/>
        <end position="514"/>
    </location>
</feature>
<dbReference type="SUPFAM" id="SSF49785">
    <property type="entry name" value="Galactose-binding domain-like"/>
    <property type="match status" value="1"/>
</dbReference>
<dbReference type="RefSeq" id="WP_125646795.1">
    <property type="nucleotide sequence ID" value="NZ_JBHTOH010000014.1"/>
</dbReference>
<reference evidence="8" key="1">
    <citation type="journal article" date="2019" name="Int. J. Syst. Evol. Microbiol.">
        <title>The Global Catalogue of Microorganisms (GCM) 10K type strain sequencing project: providing services to taxonomists for standard genome sequencing and annotation.</title>
        <authorList>
            <consortium name="The Broad Institute Genomics Platform"/>
            <consortium name="The Broad Institute Genome Sequencing Center for Infectious Disease"/>
            <person name="Wu L."/>
            <person name="Ma J."/>
        </authorList>
    </citation>
    <scope>NUCLEOTIDE SEQUENCE [LARGE SCALE GENOMIC DNA]</scope>
    <source>
        <strain evidence="8">CCM 8937</strain>
    </source>
</reference>
<feature type="domain" description="Glycosyl hydrolases family 2 sugar binding" evidence="6">
    <location>
        <begin position="18"/>
        <end position="139"/>
    </location>
</feature>
<dbReference type="InterPro" id="IPR013783">
    <property type="entry name" value="Ig-like_fold"/>
</dbReference>
<evidence type="ECO:0000256" key="3">
    <source>
        <dbReference type="ARBA" id="ARBA00023295"/>
    </source>
</evidence>